<feature type="compositionally biased region" description="Polar residues" evidence="1">
    <location>
        <begin position="127"/>
        <end position="145"/>
    </location>
</feature>
<comment type="caution">
    <text evidence="2">The sequence shown here is derived from an EMBL/GenBank/DDBJ whole genome shotgun (WGS) entry which is preliminary data.</text>
</comment>
<sequence length="170" mass="18481">MDIGIVITLLIFLLSIAGPVIEKQLKKAGKVEQARTLRKITDAVSGDGNEETAETSSADVPESPEIRTEEGSRSTVSAPSAPAASTARQAMFAGQSPDTSADARAEVMAMALEKYRARKKAKELEQTGLSRLKSASRTHAQPQEQPSEKRKLDIDPRKLVIYSEIMKPKF</sequence>
<accession>A0A9D9N115</accession>
<evidence type="ECO:0000313" key="2">
    <source>
        <dbReference type="EMBL" id="MBO8456228.1"/>
    </source>
</evidence>
<protein>
    <submittedName>
        <fullName evidence="2">Uncharacterized protein</fullName>
    </submittedName>
</protein>
<feature type="compositionally biased region" description="Basic and acidic residues" evidence="1">
    <location>
        <begin position="146"/>
        <end position="155"/>
    </location>
</feature>
<reference evidence="2" key="1">
    <citation type="submission" date="2020-10" db="EMBL/GenBank/DDBJ databases">
        <authorList>
            <person name="Gilroy R."/>
        </authorList>
    </citation>
    <scope>NUCLEOTIDE SEQUENCE</scope>
    <source>
        <strain evidence="2">B1-3475</strain>
    </source>
</reference>
<proteinExistence type="predicted"/>
<name>A0A9D9N115_9BACT</name>
<dbReference type="AlphaFoldDB" id="A0A9D9N115"/>
<evidence type="ECO:0000256" key="1">
    <source>
        <dbReference type="SAM" id="MobiDB-lite"/>
    </source>
</evidence>
<dbReference type="Proteomes" id="UP000823617">
    <property type="component" value="Unassembled WGS sequence"/>
</dbReference>
<feature type="region of interest" description="Disordered" evidence="1">
    <location>
        <begin position="119"/>
        <end position="155"/>
    </location>
</feature>
<dbReference type="EMBL" id="JADIMK010000075">
    <property type="protein sequence ID" value="MBO8456228.1"/>
    <property type="molecule type" value="Genomic_DNA"/>
</dbReference>
<feature type="compositionally biased region" description="Low complexity" evidence="1">
    <location>
        <begin position="73"/>
        <end position="88"/>
    </location>
</feature>
<reference evidence="2" key="2">
    <citation type="journal article" date="2021" name="PeerJ">
        <title>Extensive microbial diversity within the chicken gut microbiome revealed by metagenomics and culture.</title>
        <authorList>
            <person name="Gilroy R."/>
            <person name="Ravi A."/>
            <person name="Getino M."/>
            <person name="Pursley I."/>
            <person name="Horton D.L."/>
            <person name="Alikhan N.F."/>
            <person name="Baker D."/>
            <person name="Gharbi K."/>
            <person name="Hall N."/>
            <person name="Watson M."/>
            <person name="Adriaenssens E.M."/>
            <person name="Foster-Nyarko E."/>
            <person name="Jarju S."/>
            <person name="Secka A."/>
            <person name="Antonio M."/>
            <person name="Oren A."/>
            <person name="Chaudhuri R.R."/>
            <person name="La Ragione R."/>
            <person name="Hildebrand F."/>
            <person name="Pallen M.J."/>
        </authorList>
    </citation>
    <scope>NUCLEOTIDE SEQUENCE</scope>
    <source>
        <strain evidence="2">B1-3475</strain>
    </source>
</reference>
<evidence type="ECO:0000313" key="3">
    <source>
        <dbReference type="Proteomes" id="UP000823617"/>
    </source>
</evidence>
<organism evidence="2 3">
    <name type="scientific">Candidatus Cryptobacteroides intestinigallinarum</name>
    <dbReference type="NCBI Taxonomy" id="2840767"/>
    <lineage>
        <taxon>Bacteria</taxon>
        <taxon>Pseudomonadati</taxon>
        <taxon>Bacteroidota</taxon>
        <taxon>Bacteroidia</taxon>
        <taxon>Bacteroidales</taxon>
        <taxon>Candidatus Cryptobacteroides</taxon>
    </lineage>
</organism>
<feature type="region of interest" description="Disordered" evidence="1">
    <location>
        <begin position="42"/>
        <end position="104"/>
    </location>
</feature>
<gene>
    <name evidence="2" type="ORF">IAC08_07485</name>
</gene>